<evidence type="ECO:0000313" key="1">
    <source>
        <dbReference type="EMBL" id="MCW3796791.1"/>
    </source>
</evidence>
<evidence type="ECO:0000313" key="2">
    <source>
        <dbReference type="Proteomes" id="UP001526246"/>
    </source>
</evidence>
<organism evidence="1 2">
    <name type="scientific">Sphingomonas arvum</name>
    <dbReference type="NCBI Taxonomy" id="2992113"/>
    <lineage>
        <taxon>Bacteria</taxon>
        <taxon>Pseudomonadati</taxon>
        <taxon>Pseudomonadota</taxon>
        <taxon>Alphaproteobacteria</taxon>
        <taxon>Sphingomonadales</taxon>
        <taxon>Sphingomonadaceae</taxon>
        <taxon>Sphingomonas</taxon>
    </lineage>
</organism>
<dbReference type="RefSeq" id="WP_264880738.1">
    <property type="nucleotide sequence ID" value="NZ_JAPDOB010000001.1"/>
</dbReference>
<comment type="caution">
    <text evidence="1">The sequence shown here is derived from an EMBL/GenBank/DDBJ whole genome shotgun (WGS) entry which is preliminary data.</text>
</comment>
<dbReference type="EMBL" id="JAPDOB010000001">
    <property type="protein sequence ID" value="MCW3796791.1"/>
    <property type="molecule type" value="Genomic_DNA"/>
</dbReference>
<protein>
    <recommendedName>
        <fullName evidence="3">TonB C-terminal domain-containing protein</fullName>
    </recommendedName>
</protein>
<accession>A0ABT3JCI7</accession>
<sequence>MPILPLSAAALALSVPSAGGSLKYTDYPEWALRAEASAASLVSLSLTPGGKLFACRSEQELGDPRLAGDICSLLRGRRFPHATLRDGTASYARVQELIRLFLPDTSDGGRIASLRASPNAEFQVKSLNGQPSADVDVVLAVNANGSITDCGPKSGGTSALIKAACSQSSSFQVPAMTDESGRAVPFVTNWRVRFSVPPPRLSK</sequence>
<evidence type="ECO:0008006" key="3">
    <source>
        <dbReference type="Google" id="ProtNLM"/>
    </source>
</evidence>
<reference evidence="1 2" key="1">
    <citation type="submission" date="2022-10" db="EMBL/GenBank/DDBJ databases">
        <title>Sphingomonas sp.</title>
        <authorList>
            <person name="Jin C."/>
        </authorList>
    </citation>
    <scope>NUCLEOTIDE SEQUENCE [LARGE SCALE GENOMIC DNA]</scope>
    <source>
        <strain evidence="1 2">BN140010</strain>
    </source>
</reference>
<name>A0ABT3JCI7_9SPHN</name>
<dbReference type="Proteomes" id="UP001526246">
    <property type="component" value="Unassembled WGS sequence"/>
</dbReference>
<proteinExistence type="predicted"/>
<keyword evidence="2" id="KW-1185">Reference proteome</keyword>
<gene>
    <name evidence="1" type="ORF">OMW55_03095</name>
</gene>